<protein>
    <recommendedName>
        <fullName evidence="4">Regulatory protein YycH-like domain-containing protein</fullName>
    </recommendedName>
</protein>
<name>G9WYM5_9FIRM</name>
<feature type="transmembrane region" description="Helical" evidence="1">
    <location>
        <begin position="9"/>
        <end position="27"/>
    </location>
</feature>
<keyword evidence="1" id="KW-0472">Membrane</keyword>
<accession>G9WYM5</accession>
<reference evidence="2 3" key="1">
    <citation type="submission" date="2011-08" db="EMBL/GenBank/DDBJ databases">
        <title>The Genome Sequence of Eubacteriaceae bacterium ACC19a.</title>
        <authorList>
            <consortium name="The Broad Institute Genome Sequencing Platform"/>
            <person name="Earl A."/>
            <person name="Ward D."/>
            <person name="Feldgarden M."/>
            <person name="Gevers D."/>
            <person name="Sizova M."/>
            <person name="Hazen A."/>
            <person name="Epstein S."/>
            <person name="Young S.K."/>
            <person name="Zeng Q."/>
            <person name="Gargeya S."/>
            <person name="Fitzgerald M."/>
            <person name="Haas B."/>
            <person name="Abouelleil A."/>
            <person name="Alvarado L."/>
            <person name="Arachchi H.M."/>
            <person name="Berlin A."/>
            <person name="Brown A."/>
            <person name="Chapman S.B."/>
            <person name="Chen Z."/>
            <person name="Dunbar C."/>
            <person name="Freedman E."/>
            <person name="Gearin G."/>
            <person name="Gellesch M."/>
            <person name="Goldberg J."/>
            <person name="Griggs A."/>
            <person name="Gujja S."/>
            <person name="Heiman D."/>
            <person name="Howarth C."/>
            <person name="Larson L."/>
            <person name="Lui A."/>
            <person name="MacDonald P.J.P."/>
            <person name="Montmayeur A."/>
            <person name="Murphy C."/>
            <person name="Neiman D."/>
            <person name="Pearson M."/>
            <person name="Priest M."/>
            <person name="Roberts A."/>
            <person name="Saif S."/>
            <person name="Shea T."/>
            <person name="Shenoy N."/>
            <person name="Sisk P."/>
            <person name="Stolte C."/>
            <person name="Sykes S."/>
            <person name="Wortman J."/>
            <person name="Nusbaum C."/>
            <person name="Birren B."/>
        </authorList>
    </citation>
    <scope>NUCLEOTIDE SEQUENCE [LARGE SCALE GENOMIC DNA]</scope>
    <source>
        <strain evidence="2 3">ACC19a</strain>
    </source>
</reference>
<organism evidence="2 3">
    <name type="scientific">Peptoanaerobacter stomatis</name>
    <dbReference type="NCBI Taxonomy" id="796937"/>
    <lineage>
        <taxon>Bacteria</taxon>
        <taxon>Bacillati</taxon>
        <taxon>Bacillota</taxon>
        <taxon>Clostridia</taxon>
        <taxon>Peptostreptococcales</taxon>
        <taxon>Filifactoraceae</taxon>
        <taxon>Peptoanaerobacter</taxon>
    </lineage>
</organism>
<keyword evidence="1" id="KW-1133">Transmembrane helix</keyword>
<dbReference type="EMBL" id="AFZE01000003">
    <property type="protein sequence ID" value="EHL16436.1"/>
    <property type="molecule type" value="Genomic_DNA"/>
</dbReference>
<dbReference type="Proteomes" id="UP000006437">
    <property type="component" value="Unassembled WGS sequence"/>
</dbReference>
<gene>
    <name evidence="2" type="ORF">HMPREF9629_01276</name>
</gene>
<keyword evidence="1" id="KW-0812">Transmembrane</keyword>
<evidence type="ECO:0000256" key="1">
    <source>
        <dbReference type="SAM" id="Phobius"/>
    </source>
</evidence>
<sequence>MEWSKSKTYLIIAFVITNVILLVSIYFNNYYINDNFDKKSLINLSKLLSSKNITYNVSLNIQTRKMSPIELQYSTIKDKNTKKLTSKYINILKIIDDVYIELNLKSDISSNDYDRMLEYCRKFIKENFDEKKYKLKETYKEDKTAMFCYEELYDNMFIEQGYIKFIFSGDSDVDISIVKTKNINKVGKPIDTISNSEAVSKVISQMKPGDEIENIEIGYSRPQGWQDIDTRQIRLIPFWRIELKDGNFLYTEAVKN</sequence>
<evidence type="ECO:0000313" key="3">
    <source>
        <dbReference type="Proteomes" id="UP000006437"/>
    </source>
</evidence>
<comment type="caution">
    <text evidence="2">The sequence shown here is derived from an EMBL/GenBank/DDBJ whole genome shotgun (WGS) entry which is preliminary data.</text>
</comment>
<dbReference type="AlphaFoldDB" id="G9WYM5"/>
<proteinExistence type="predicted"/>
<dbReference type="BioCyc" id="EBAC796937-HMP:GMGH-1280-MONOMER"/>
<evidence type="ECO:0008006" key="4">
    <source>
        <dbReference type="Google" id="ProtNLM"/>
    </source>
</evidence>
<evidence type="ECO:0000313" key="2">
    <source>
        <dbReference type="EMBL" id="EHL16436.1"/>
    </source>
</evidence>
<dbReference type="RefSeq" id="WP_009525511.1">
    <property type="nucleotide sequence ID" value="NZ_JH414552.1"/>
</dbReference>
<dbReference type="HOGENOM" id="CLU_1085243_0_0_9"/>